<organism evidence="3 4">
    <name type="scientific">Cordylochernes scorpioides</name>
    <dbReference type="NCBI Taxonomy" id="51811"/>
    <lineage>
        <taxon>Eukaryota</taxon>
        <taxon>Metazoa</taxon>
        <taxon>Ecdysozoa</taxon>
        <taxon>Arthropoda</taxon>
        <taxon>Chelicerata</taxon>
        <taxon>Arachnida</taxon>
        <taxon>Pseudoscorpiones</taxon>
        <taxon>Cheliferoidea</taxon>
        <taxon>Chernetidae</taxon>
        <taxon>Cordylochernes</taxon>
    </lineage>
</organism>
<dbReference type="SMART" id="SM01272">
    <property type="entry name" value="LsmAD"/>
    <property type="match status" value="1"/>
</dbReference>
<evidence type="ECO:0000259" key="2">
    <source>
        <dbReference type="SMART" id="SM01272"/>
    </source>
</evidence>
<dbReference type="Pfam" id="PF06741">
    <property type="entry name" value="LsmAD"/>
    <property type="match status" value="1"/>
</dbReference>
<keyword evidence="4" id="KW-1185">Reference proteome</keyword>
<sequence>MVFWALKTVLCREVSSHGGCCTVLVMKTVLCREVSSHGGCSTVLVMETLLCREMSSHGGCSTVLVMETVLCREMSSHGGCSTVLELCWVADFTDTGISKFNGQVQERELEPWEGGTDGDSSSSLLGVETGGPVGPLAPLGTLTSAGGGGGQQNGWDVNEMFRTNAEKYGVTSTYDDNLIGYTVQLEKKNTPEYQRRELEAIKVANEINNSAASKNRLQLENGDDDKSSAVVRPTPQDNR</sequence>
<feature type="region of interest" description="Disordered" evidence="1">
    <location>
        <begin position="109"/>
        <end position="156"/>
    </location>
</feature>
<dbReference type="InterPro" id="IPR009604">
    <property type="entry name" value="LsmAD_domain"/>
</dbReference>
<feature type="domain" description="LsmAD" evidence="2">
    <location>
        <begin position="168"/>
        <end position="233"/>
    </location>
</feature>
<evidence type="ECO:0000256" key="1">
    <source>
        <dbReference type="SAM" id="MobiDB-lite"/>
    </source>
</evidence>
<accession>A0ABY6K0N1</accession>
<evidence type="ECO:0000313" key="3">
    <source>
        <dbReference type="EMBL" id="UYV61385.1"/>
    </source>
</evidence>
<dbReference type="PANTHER" id="PTHR12854:SF7">
    <property type="entry name" value="ATAXIN-2 HOMOLOG"/>
    <property type="match status" value="1"/>
</dbReference>
<gene>
    <name evidence="3" type="ORF">LAZ67_1004685</name>
</gene>
<dbReference type="InterPro" id="IPR045117">
    <property type="entry name" value="ATXN2-like"/>
</dbReference>
<dbReference type="Proteomes" id="UP001235939">
    <property type="component" value="Chromosome 01"/>
</dbReference>
<feature type="region of interest" description="Disordered" evidence="1">
    <location>
        <begin position="207"/>
        <end position="239"/>
    </location>
</feature>
<protein>
    <submittedName>
        <fullName evidence="3">ATXN2</fullName>
    </submittedName>
</protein>
<dbReference type="EMBL" id="CP092863">
    <property type="protein sequence ID" value="UYV61385.1"/>
    <property type="molecule type" value="Genomic_DNA"/>
</dbReference>
<evidence type="ECO:0000313" key="4">
    <source>
        <dbReference type="Proteomes" id="UP001235939"/>
    </source>
</evidence>
<proteinExistence type="predicted"/>
<feature type="compositionally biased region" description="Polar residues" evidence="1">
    <location>
        <begin position="207"/>
        <end position="218"/>
    </location>
</feature>
<dbReference type="PANTHER" id="PTHR12854">
    <property type="entry name" value="ATAXIN 2-RELATED"/>
    <property type="match status" value="1"/>
</dbReference>
<reference evidence="3 4" key="1">
    <citation type="submission" date="2022-01" db="EMBL/GenBank/DDBJ databases">
        <title>A chromosomal length assembly of Cordylochernes scorpioides.</title>
        <authorList>
            <person name="Zeh D."/>
            <person name="Zeh J."/>
        </authorList>
    </citation>
    <scope>NUCLEOTIDE SEQUENCE [LARGE SCALE GENOMIC DNA]</scope>
    <source>
        <strain evidence="3">IN4F17</strain>
        <tissue evidence="3">Whole Body</tissue>
    </source>
</reference>
<name>A0ABY6K0N1_9ARAC</name>